<dbReference type="InterPro" id="IPR001969">
    <property type="entry name" value="Aspartic_peptidase_AS"/>
</dbReference>
<feature type="signal peptide" evidence="6">
    <location>
        <begin position="1"/>
        <end position="23"/>
    </location>
</feature>
<dbReference type="GO" id="GO:0006508">
    <property type="term" value="P:proteolysis"/>
    <property type="evidence" value="ECO:0007669"/>
    <property type="project" value="UniProtKB-KW"/>
</dbReference>
<keyword evidence="3" id="KW-0064">Aspartyl protease</keyword>
<organism evidence="8 9">
    <name type="scientific">Rhodamnia argentea</name>
    <dbReference type="NCBI Taxonomy" id="178133"/>
    <lineage>
        <taxon>Eukaryota</taxon>
        <taxon>Viridiplantae</taxon>
        <taxon>Streptophyta</taxon>
        <taxon>Embryophyta</taxon>
        <taxon>Tracheophyta</taxon>
        <taxon>Spermatophyta</taxon>
        <taxon>Magnoliopsida</taxon>
        <taxon>eudicotyledons</taxon>
        <taxon>Gunneridae</taxon>
        <taxon>Pentapetalae</taxon>
        <taxon>rosids</taxon>
        <taxon>malvids</taxon>
        <taxon>Myrtales</taxon>
        <taxon>Myrtaceae</taxon>
        <taxon>Myrtoideae</taxon>
        <taxon>Myrteae</taxon>
        <taxon>Australasian group</taxon>
        <taxon>Rhodamnia</taxon>
    </lineage>
</organism>
<keyword evidence="5" id="KW-0325">Glycoprotein</keyword>
<dbReference type="PROSITE" id="PS51767">
    <property type="entry name" value="PEPTIDASE_A1"/>
    <property type="match status" value="1"/>
</dbReference>
<dbReference type="PANTHER" id="PTHR47967">
    <property type="entry name" value="OS07G0603500 PROTEIN-RELATED"/>
    <property type="match status" value="1"/>
</dbReference>
<gene>
    <name evidence="9" type="primary">LOC115755917</name>
</gene>
<dbReference type="Pfam" id="PF14543">
    <property type="entry name" value="TAXi_N"/>
    <property type="match status" value="1"/>
</dbReference>
<reference evidence="9" key="1">
    <citation type="submission" date="2025-08" db="UniProtKB">
        <authorList>
            <consortium name="RefSeq"/>
        </authorList>
    </citation>
    <scope>IDENTIFICATION</scope>
    <source>
        <tissue evidence="9">Leaf</tissue>
    </source>
</reference>
<dbReference type="CDD" id="cd05476">
    <property type="entry name" value="pepsin_A_like_plant"/>
    <property type="match status" value="1"/>
</dbReference>
<dbReference type="GO" id="GO:0004190">
    <property type="term" value="F:aspartic-type endopeptidase activity"/>
    <property type="evidence" value="ECO:0007669"/>
    <property type="project" value="UniProtKB-KW"/>
</dbReference>
<evidence type="ECO:0000313" key="9">
    <source>
        <dbReference type="RefSeq" id="XP_030551380.2"/>
    </source>
</evidence>
<dbReference type="SUPFAM" id="SSF50630">
    <property type="entry name" value="Acid proteases"/>
    <property type="match status" value="1"/>
</dbReference>
<dbReference type="InterPro" id="IPR032861">
    <property type="entry name" value="TAXi_N"/>
</dbReference>
<dbReference type="Gene3D" id="2.40.70.10">
    <property type="entry name" value="Acid Proteases"/>
    <property type="match status" value="2"/>
</dbReference>
<dbReference type="PANTHER" id="PTHR47967:SF14">
    <property type="entry name" value="EUKARYOTIC ASPARTYL PROTEASE FAMILY PROTEIN"/>
    <property type="match status" value="1"/>
</dbReference>
<evidence type="ECO:0000259" key="7">
    <source>
        <dbReference type="PROSITE" id="PS51767"/>
    </source>
</evidence>
<dbReference type="InterPro" id="IPR033121">
    <property type="entry name" value="PEPTIDASE_A1"/>
</dbReference>
<evidence type="ECO:0000256" key="4">
    <source>
        <dbReference type="ARBA" id="ARBA00022801"/>
    </source>
</evidence>
<protein>
    <submittedName>
        <fullName evidence="9">Aspartic proteinase CDR1-like</fullName>
    </submittedName>
</protein>
<dbReference type="GeneID" id="115755917"/>
<dbReference type="Pfam" id="PF14541">
    <property type="entry name" value="TAXi_C"/>
    <property type="match status" value="1"/>
</dbReference>
<keyword evidence="8" id="KW-1185">Reference proteome</keyword>
<dbReference type="GO" id="GO:0005576">
    <property type="term" value="C:extracellular region"/>
    <property type="evidence" value="ECO:0007669"/>
    <property type="project" value="TreeGrafter"/>
</dbReference>
<accession>A0A8B8QWD4</accession>
<proteinExistence type="inferred from homology"/>
<dbReference type="PROSITE" id="PS00141">
    <property type="entry name" value="ASP_PROTEASE"/>
    <property type="match status" value="1"/>
</dbReference>
<comment type="similarity">
    <text evidence="1">Belongs to the peptidase A1 family.</text>
</comment>
<dbReference type="InterPro" id="IPR034161">
    <property type="entry name" value="Pepsin-like_plant"/>
</dbReference>
<keyword evidence="6" id="KW-0732">Signal</keyword>
<evidence type="ECO:0000256" key="1">
    <source>
        <dbReference type="ARBA" id="ARBA00007447"/>
    </source>
</evidence>
<evidence type="ECO:0000256" key="5">
    <source>
        <dbReference type="ARBA" id="ARBA00023180"/>
    </source>
</evidence>
<keyword evidence="4" id="KW-0378">Hydrolase</keyword>
<sequence length="462" mass="50840">MALKPTLPCAVFLLVCLINIISSSSPLTNGASKTNPMKPPRLAVTLIHPDSIRSPYYNRNASSYDLVERAIDGSIARIRSLSKRVAVPNDYSFRAGLIADIRGVAFLVKISVGTPPAPQLLLIDTGSDLFWFQCVPCISCFKQSLPLFDPAKSSSYSNIRCNSAACTLSTRECDRDKGYCTYNYTYVDGSGTRGNLASENVTFETSDEGTMVIPIRVVGCGHENSGSVDGQLTGILGLSYHPYLSLIQQVGSKFSICIGDIHDPQYQYNQLVLGDDSVLEGDSTTLDVYGGHYYVNLQGISVGDTRLKIDPEAFKRAPSGQGGVVLDSGSGLTWLRGDGYVPLQNEVRRLLEPRLRRAKYGHDVEFLCYVGTVQTDLQRFPVVTFHLEDGAELVLDIDNMFFQVKPNMFCMTVVQSDLKLQGLSLIGVLAQQYHNIGYDISQKKLFIQRIDCDLLDRDSAFS</sequence>
<evidence type="ECO:0000256" key="6">
    <source>
        <dbReference type="SAM" id="SignalP"/>
    </source>
</evidence>
<keyword evidence="2" id="KW-0645">Protease</keyword>
<feature type="chain" id="PRO_5045744411" evidence="6">
    <location>
        <begin position="24"/>
        <end position="462"/>
    </location>
</feature>
<feature type="domain" description="Peptidase A1" evidence="7">
    <location>
        <begin position="106"/>
        <end position="448"/>
    </location>
</feature>
<dbReference type="Proteomes" id="UP000827889">
    <property type="component" value="Chromosome 11"/>
</dbReference>
<dbReference type="AlphaFoldDB" id="A0A8B8QWD4"/>
<name>A0A8B8QWD4_9MYRT</name>
<dbReference type="RefSeq" id="XP_030551380.2">
    <property type="nucleotide sequence ID" value="XM_030695520.2"/>
</dbReference>
<evidence type="ECO:0000256" key="2">
    <source>
        <dbReference type="ARBA" id="ARBA00022670"/>
    </source>
</evidence>
<dbReference type="KEGG" id="rarg:115755917"/>
<evidence type="ECO:0000313" key="8">
    <source>
        <dbReference type="Proteomes" id="UP000827889"/>
    </source>
</evidence>
<dbReference type="InterPro" id="IPR032799">
    <property type="entry name" value="TAXi_C"/>
</dbReference>
<dbReference type="InterPro" id="IPR051708">
    <property type="entry name" value="Plant_Aspart_Prot_A1"/>
</dbReference>
<dbReference type="InterPro" id="IPR021109">
    <property type="entry name" value="Peptidase_aspartic_dom_sf"/>
</dbReference>
<evidence type="ECO:0000256" key="3">
    <source>
        <dbReference type="ARBA" id="ARBA00022750"/>
    </source>
</evidence>